<organism evidence="2 3">
    <name type="scientific">Paenibacillus oryzae</name>
    <dbReference type="NCBI Taxonomy" id="1844972"/>
    <lineage>
        <taxon>Bacteria</taxon>
        <taxon>Bacillati</taxon>
        <taxon>Bacillota</taxon>
        <taxon>Bacilli</taxon>
        <taxon>Bacillales</taxon>
        <taxon>Paenibacillaceae</taxon>
        <taxon>Paenibacillus</taxon>
    </lineage>
</organism>
<dbReference type="PIRSF" id="PIRSF034852">
    <property type="entry name" value="UCP034852"/>
    <property type="match status" value="1"/>
</dbReference>
<evidence type="ECO:0000313" key="3">
    <source>
        <dbReference type="Proteomes" id="UP000092024"/>
    </source>
</evidence>
<dbReference type="AlphaFoldDB" id="A0A1A5YC94"/>
<dbReference type="EMBL" id="LYPA01000074">
    <property type="protein sequence ID" value="OBR63209.1"/>
    <property type="molecule type" value="Genomic_DNA"/>
</dbReference>
<sequence length="95" mass="10760">MKMNVEQAAALWYKEQMELAEGDALRVFVRLGGCGSVHPGLSLGITKETPRNAGLQQEVEGITFFMEEDNLWYVGDKELRISFDSQYEEISMQVV</sequence>
<dbReference type="OrthoDB" id="1645729at2"/>
<dbReference type="STRING" id="1844972.A7K91_24955"/>
<protein>
    <recommendedName>
        <fullName evidence="4">FeS cluster biogenesis domain-containing protein</fullName>
    </recommendedName>
</protein>
<dbReference type="InterPro" id="IPR008326">
    <property type="entry name" value="PdhI-like"/>
</dbReference>
<dbReference type="Proteomes" id="UP000092024">
    <property type="component" value="Unassembled WGS sequence"/>
</dbReference>
<keyword evidence="3" id="KW-1185">Reference proteome</keyword>
<proteinExistence type="inferred from homology"/>
<dbReference type="SUPFAM" id="SSF89360">
    <property type="entry name" value="HesB-like domain"/>
    <property type="match status" value="1"/>
</dbReference>
<name>A0A1A5YC94_9BACL</name>
<comment type="caution">
    <text evidence="2">The sequence shown here is derived from an EMBL/GenBank/DDBJ whole genome shotgun (WGS) entry which is preliminary data.</text>
</comment>
<dbReference type="RefSeq" id="WP_068686475.1">
    <property type="nucleotide sequence ID" value="NZ_LYPA01000074.1"/>
</dbReference>
<comment type="similarity">
    <text evidence="1">Belongs to the HesB/IscA family.</text>
</comment>
<evidence type="ECO:0000256" key="1">
    <source>
        <dbReference type="ARBA" id="ARBA00006718"/>
    </source>
</evidence>
<gene>
    <name evidence="2" type="ORF">A7K91_24955</name>
</gene>
<accession>A0A1A5YC94</accession>
<dbReference type="InterPro" id="IPR035903">
    <property type="entry name" value="HesB-like_dom_sf"/>
</dbReference>
<reference evidence="2 3" key="1">
    <citation type="submission" date="2016-05" db="EMBL/GenBank/DDBJ databases">
        <title>Paenibacillus oryzae. sp. nov., isolated from the rice root.</title>
        <authorList>
            <person name="Zhang J."/>
            <person name="Zhang X."/>
        </authorList>
    </citation>
    <scope>NUCLEOTIDE SEQUENCE [LARGE SCALE GENOMIC DNA]</scope>
    <source>
        <strain evidence="2 3">1DrF-4</strain>
    </source>
</reference>
<evidence type="ECO:0008006" key="4">
    <source>
        <dbReference type="Google" id="ProtNLM"/>
    </source>
</evidence>
<evidence type="ECO:0000313" key="2">
    <source>
        <dbReference type="EMBL" id="OBR63209.1"/>
    </source>
</evidence>